<name>A0A918PV69_9ACTN</name>
<evidence type="ECO:0000256" key="3">
    <source>
        <dbReference type="ARBA" id="ARBA00022806"/>
    </source>
</evidence>
<evidence type="ECO:0000313" key="7">
    <source>
        <dbReference type="Proteomes" id="UP000622166"/>
    </source>
</evidence>
<keyword evidence="7" id="KW-1185">Reference proteome</keyword>
<reference evidence="6" key="2">
    <citation type="submission" date="2020-09" db="EMBL/GenBank/DDBJ databases">
        <authorList>
            <person name="Sun Q."/>
            <person name="Ohkuma M."/>
        </authorList>
    </citation>
    <scope>NUCLEOTIDE SEQUENCE</scope>
    <source>
        <strain evidence="6">JCM 4815</strain>
    </source>
</reference>
<dbReference type="InterPro" id="IPR041679">
    <property type="entry name" value="DNA2/NAM7-like_C"/>
</dbReference>
<keyword evidence="2" id="KW-0378">Hydrolase</keyword>
<dbReference type="AlphaFoldDB" id="A0A918PV69"/>
<dbReference type="EMBL" id="BMVW01000010">
    <property type="protein sequence ID" value="GGZ22981.1"/>
    <property type="molecule type" value="Genomic_DNA"/>
</dbReference>
<gene>
    <name evidence="6" type="ORF">GCM10010365_49060</name>
</gene>
<feature type="domain" description="DNA2/NAM7 helicase-like C-terminal" evidence="5">
    <location>
        <begin position="292"/>
        <end position="406"/>
    </location>
</feature>
<comment type="caution">
    <text evidence="6">The sequence shown here is derived from an EMBL/GenBank/DDBJ whole genome shotgun (WGS) entry which is preliminary data.</text>
</comment>
<evidence type="ECO:0000259" key="5">
    <source>
        <dbReference type="Pfam" id="PF13087"/>
    </source>
</evidence>
<dbReference type="RefSeq" id="WP_189862558.1">
    <property type="nucleotide sequence ID" value="NZ_BMVW01000010.1"/>
</dbReference>
<dbReference type="Pfam" id="PF13604">
    <property type="entry name" value="AAA_30"/>
    <property type="match status" value="1"/>
</dbReference>
<keyword evidence="1" id="KW-0547">Nucleotide-binding</keyword>
<organism evidence="6 7">
    <name type="scientific">Streptomyces poonensis</name>
    <dbReference type="NCBI Taxonomy" id="68255"/>
    <lineage>
        <taxon>Bacteria</taxon>
        <taxon>Bacillati</taxon>
        <taxon>Actinomycetota</taxon>
        <taxon>Actinomycetes</taxon>
        <taxon>Kitasatosporales</taxon>
        <taxon>Streptomycetaceae</taxon>
        <taxon>Streptomyces</taxon>
    </lineage>
</organism>
<dbReference type="GO" id="GO:0005524">
    <property type="term" value="F:ATP binding"/>
    <property type="evidence" value="ECO:0007669"/>
    <property type="project" value="UniProtKB-KW"/>
</dbReference>
<reference evidence="6" key="1">
    <citation type="journal article" date="2014" name="Int. J. Syst. Evol. Microbiol.">
        <title>Complete genome sequence of Corynebacterium casei LMG S-19264T (=DSM 44701T), isolated from a smear-ripened cheese.</title>
        <authorList>
            <consortium name="US DOE Joint Genome Institute (JGI-PGF)"/>
            <person name="Walter F."/>
            <person name="Albersmeier A."/>
            <person name="Kalinowski J."/>
            <person name="Ruckert C."/>
        </authorList>
    </citation>
    <scope>NUCLEOTIDE SEQUENCE</scope>
    <source>
        <strain evidence="6">JCM 4815</strain>
    </source>
</reference>
<dbReference type="Pfam" id="PF13087">
    <property type="entry name" value="AAA_12"/>
    <property type="match status" value="1"/>
</dbReference>
<accession>A0A918PV69</accession>
<dbReference type="InterPro" id="IPR027417">
    <property type="entry name" value="P-loop_NTPase"/>
</dbReference>
<evidence type="ECO:0000313" key="6">
    <source>
        <dbReference type="EMBL" id="GGZ22981.1"/>
    </source>
</evidence>
<keyword evidence="4" id="KW-0067">ATP-binding</keyword>
<dbReference type="PANTHER" id="PTHR43788">
    <property type="entry name" value="DNA2/NAM7 HELICASE FAMILY MEMBER"/>
    <property type="match status" value="1"/>
</dbReference>
<keyword evidence="3 6" id="KW-0347">Helicase</keyword>
<sequence>MTAALDPHAGGGVLDPGAAAGRATDAILRDTLHGTHRGVVVDSPPGAGKSTLVVRAALELAAAGRPLMIVAQTNAQVDDLVLRLAEKDAELPVGRLHSSDTDPYDKALDARPNVRKSTKAADLAGLGIVVSTAAKWAHVKVDEPWRHAIVDEAYQMRSDALLAVAGLFERALFVGDPGQLDPFSIVGGEQWAGLSYDPSASAVTTLLAHNPELPQHRLPVSWRLPASAAPLVSGAFYPYTPFRSGTDHGDRRLSFAVPSDGSGPDRVIDEAAGAGWGLLELPPRHTPRTDPEAVHAVAQVVRRLLERGGAAVSERSDDPVPLTADRIAVGTAHRDQAASVRAALAGFGITDVVVDTANRLQGREYDVTVVLHPLSGRPDATAFHLETGRLCVLASRHRHACIVVCREGVAELLDDHPSTEPVQLGVTVKFPDGWEANHAVLDRLSEHRVAWRP</sequence>
<protein>
    <submittedName>
        <fullName evidence="6">Helicase</fullName>
    </submittedName>
</protein>
<evidence type="ECO:0000256" key="4">
    <source>
        <dbReference type="ARBA" id="ARBA00022840"/>
    </source>
</evidence>
<evidence type="ECO:0000256" key="2">
    <source>
        <dbReference type="ARBA" id="ARBA00022801"/>
    </source>
</evidence>
<dbReference type="GO" id="GO:0016787">
    <property type="term" value="F:hydrolase activity"/>
    <property type="evidence" value="ECO:0007669"/>
    <property type="project" value="UniProtKB-KW"/>
</dbReference>
<dbReference type="Gene3D" id="3.40.50.300">
    <property type="entry name" value="P-loop containing nucleotide triphosphate hydrolases"/>
    <property type="match status" value="2"/>
</dbReference>
<evidence type="ECO:0000256" key="1">
    <source>
        <dbReference type="ARBA" id="ARBA00022741"/>
    </source>
</evidence>
<dbReference type="SUPFAM" id="SSF52540">
    <property type="entry name" value="P-loop containing nucleoside triphosphate hydrolases"/>
    <property type="match status" value="1"/>
</dbReference>
<dbReference type="PANTHER" id="PTHR43788:SF16">
    <property type="entry name" value="HELICASE WITH ZINC FINGER 2"/>
    <property type="match status" value="1"/>
</dbReference>
<proteinExistence type="predicted"/>
<dbReference type="GO" id="GO:0043139">
    <property type="term" value="F:5'-3' DNA helicase activity"/>
    <property type="evidence" value="ECO:0007669"/>
    <property type="project" value="TreeGrafter"/>
</dbReference>
<dbReference type="Proteomes" id="UP000622166">
    <property type="component" value="Unassembled WGS sequence"/>
</dbReference>
<dbReference type="InterPro" id="IPR050534">
    <property type="entry name" value="Coronavir_polyprotein_1ab"/>
</dbReference>